<evidence type="ECO:0000313" key="14">
    <source>
        <dbReference type="Proteomes" id="UP000469558"/>
    </source>
</evidence>
<dbReference type="FunFam" id="1.20.1560.10:FF:000057">
    <property type="entry name" value="ABC multidrug transporter SitT"/>
    <property type="match status" value="1"/>
</dbReference>
<dbReference type="SUPFAM" id="SSF52540">
    <property type="entry name" value="P-loop containing nucleoside triphosphate hydrolases"/>
    <property type="match status" value="2"/>
</dbReference>
<dbReference type="SUPFAM" id="SSF90123">
    <property type="entry name" value="ABC transporter transmembrane region"/>
    <property type="match status" value="2"/>
</dbReference>
<evidence type="ECO:0000256" key="2">
    <source>
        <dbReference type="ARBA" id="ARBA00007577"/>
    </source>
</evidence>
<evidence type="ECO:0000256" key="9">
    <source>
        <dbReference type="SAM" id="MobiDB-lite"/>
    </source>
</evidence>
<dbReference type="PANTHER" id="PTHR43394:SF27">
    <property type="entry name" value="ATP-DEPENDENT TRANSLOCASE ABCB1-LIKE"/>
    <property type="match status" value="1"/>
</dbReference>
<dbReference type="OrthoDB" id="6500128at2759"/>
<feature type="transmembrane region" description="Helical" evidence="10">
    <location>
        <begin position="726"/>
        <end position="752"/>
    </location>
</feature>
<feature type="transmembrane region" description="Helical" evidence="10">
    <location>
        <begin position="805"/>
        <end position="825"/>
    </location>
</feature>
<dbReference type="Gene3D" id="3.40.50.300">
    <property type="entry name" value="P-loop containing nucleotide triphosphate hydrolases"/>
    <property type="match status" value="2"/>
</dbReference>
<evidence type="ECO:0000256" key="8">
    <source>
        <dbReference type="ARBA" id="ARBA00023136"/>
    </source>
</evidence>
<feature type="region of interest" description="Disordered" evidence="9">
    <location>
        <begin position="1"/>
        <end position="30"/>
    </location>
</feature>
<dbReference type="CDD" id="cd18577">
    <property type="entry name" value="ABC_6TM_Pgp_ABCB1_D1_like"/>
    <property type="match status" value="1"/>
</dbReference>
<dbReference type="FunFam" id="3.40.50.300:FF:000913">
    <property type="entry name" value="ABC multidrug transporter SitT"/>
    <property type="match status" value="1"/>
</dbReference>
<dbReference type="PROSITE" id="PS50929">
    <property type="entry name" value="ABC_TM1F"/>
    <property type="match status" value="2"/>
</dbReference>
<evidence type="ECO:0000256" key="5">
    <source>
        <dbReference type="ARBA" id="ARBA00022741"/>
    </source>
</evidence>
<dbReference type="InterPro" id="IPR036640">
    <property type="entry name" value="ABC1_TM_sf"/>
</dbReference>
<accession>A0A8T9CB27</accession>
<comment type="subcellular location">
    <subcellularLocation>
        <location evidence="1">Membrane</location>
        <topology evidence="1">Multi-pass membrane protein</topology>
    </subcellularLocation>
</comment>
<keyword evidence="8 10" id="KW-0472">Membrane</keyword>
<dbReference type="Proteomes" id="UP000469558">
    <property type="component" value="Unassembled WGS sequence"/>
</dbReference>
<keyword evidence="3" id="KW-0813">Transport</keyword>
<feature type="transmembrane region" description="Helical" evidence="10">
    <location>
        <begin position="303"/>
        <end position="324"/>
    </location>
</feature>
<evidence type="ECO:0000256" key="7">
    <source>
        <dbReference type="ARBA" id="ARBA00022989"/>
    </source>
</evidence>
<evidence type="ECO:0000256" key="4">
    <source>
        <dbReference type="ARBA" id="ARBA00022692"/>
    </source>
</evidence>
<dbReference type="InterPro" id="IPR011527">
    <property type="entry name" value="ABC1_TM_dom"/>
</dbReference>
<organism evidence="13 14">
    <name type="scientific">Lachnellula suecica</name>
    <dbReference type="NCBI Taxonomy" id="602035"/>
    <lineage>
        <taxon>Eukaryota</taxon>
        <taxon>Fungi</taxon>
        <taxon>Dikarya</taxon>
        <taxon>Ascomycota</taxon>
        <taxon>Pezizomycotina</taxon>
        <taxon>Leotiomycetes</taxon>
        <taxon>Helotiales</taxon>
        <taxon>Lachnaceae</taxon>
        <taxon>Lachnellula</taxon>
    </lineage>
</organism>
<feature type="domain" description="ABC transmembrane type-1" evidence="12">
    <location>
        <begin position="100"/>
        <end position="332"/>
    </location>
</feature>
<comment type="caution">
    <text evidence="13">The sequence shown here is derived from an EMBL/GenBank/DDBJ whole genome shotgun (WGS) entry which is preliminary data.</text>
</comment>
<feature type="domain" description="ABC transporter" evidence="11">
    <location>
        <begin position="367"/>
        <end position="611"/>
    </location>
</feature>
<reference evidence="13 14" key="1">
    <citation type="submission" date="2018-05" db="EMBL/GenBank/DDBJ databases">
        <title>Genome sequencing and assembly of the regulated plant pathogen Lachnellula willkommii and related sister species for the development of diagnostic species identification markers.</title>
        <authorList>
            <person name="Giroux E."/>
            <person name="Bilodeau G."/>
        </authorList>
    </citation>
    <scope>NUCLEOTIDE SEQUENCE [LARGE SCALE GENOMIC DNA]</scope>
    <source>
        <strain evidence="13 14">CBS 268.59</strain>
    </source>
</reference>
<dbReference type="InterPro" id="IPR027417">
    <property type="entry name" value="P-loop_NTPase"/>
</dbReference>
<feature type="transmembrane region" description="Helical" evidence="10">
    <location>
        <begin position="266"/>
        <end position="291"/>
    </location>
</feature>
<evidence type="ECO:0000259" key="12">
    <source>
        <dbReference type="PROSITE" id="PS50929"/>
    </source>
</evidence>
<evidence type="ECO:0000313" key="13">
    <source>
        <dbReference type="EMBL" id="TVY82955.1"/>
    </source>
</evidence>
<comment type="similarity">
    <text evidence="2">Belongs to the ABC transporter superfamily. ABCB family. Multidrug resistance exporter (TC 3.A.1.201) subfamily.</text>
</comment>
<dbReference type="Gene3D" id="1.20.1560.10">
    <property type="entry name" value="ABC transporter type 1, transmembrane domain"/>
    <property type="match status" value="1"/>
</dbReference>
<dbReference type="GO" id="GO:0005743">
    <property type="term" value="C:mitochondrial inner membrane"/>
    <property type="evidence" value="ECO:0007669"/>
    <property type="project" value="TreeGrafter"/>
</dbReference>
<dbReference type="GO" id="GO:0016887">
    <property type="term" value="F:ATP hydrolysis activity"/>
    <property type="evidence" value="ECO:0007669"/>
    <property type="project" value="InterPro"/>
</dbReference>
<feature type="domain" description="ABC transporter" evidence="11">
    <location>
        <begin position="1011"/>
        <end position="1249"/>
    </location>
</feature>
<feature type="transmembrane region" description="Helical" evidence="10">
    <location>
        <begin position="912"/>
        <end position="933"/>
    </location>
</feature>
<dbReference type="InterPro" id="IPR017871">
    <property type="entry name" value="ABC_transporter-like_CS"/>
</dbReference>
<dbReference type="CDD" id="cd18578">
    <property type="entry name" value="ABC_6TM_Pgp_ABCB1_D2_like"/>
    <property type="match status" value="1"/>
</dbReference>
<feature type="transmembrane region" description="Helical" evidence="10">
    <location>
        <begin position="51"/>
        <end position="75"/>
    </location>
</feature>
<dbReference type="GO" id="GO:0015421">
    <property type="term" value="F:ABC-type oligopeptide transporter activity"/>
    <property type="evidence" value="ECO:0007669"/>
    <property type="project" value="TreeGrafter"/>
</dbReference>
<dbReference type="PROSITE" id="PS00211">
    <property type="entry name" value="ABC_TRANSPORTER_1"/>
    <property type="match status" value="2"/>
</dbReference>
<dbReference type="InterPro" id="IPR039421">
    <property type="entry name" value="Type_1_exporter"/>
</dbReference>
<evidence type="ECO:0000256" key="3">
    <source>
        <dbReference type="ARBA" id="ARBA00022448"/>
    </source>
</evidence>
<dbReference type="SMART" id="SM00382">
    <property type="entry name" value="AAA"/>
    <property type="match status" value="2"/>
</dbReference>
<feature type="domain" description="ABC transmembrane type-1" evidence="12">
    <location>
        <begin position="686"/>
        <end position="973"/>
    </location>
</feature>
<dbReference type="Pfam" id="PF00664">
    <property type="entry name" value="ABC_membrane"/>
    <property type="match status" value="2"/>
</dbReference>
<keyword evidence="5" id="KW-0547">Nucleotide-binding</keyword>
<protein>
    <submittedName>
        <fullName evidence="13">Leptomycin B resistance protein pmd1</fullName>
    </submittedName>
</protein>
<evidence type="ECO:0000256" key="1">
    <source>
        <dbReference type="ARBA" id="ARBA00004141"/>
    </source>
</evidence>
<proteinExistence type="inferred from homology"/>
<dbReference type="Pfam" id="PF00005">
    <property type="entry name" value="ABC_tran"/>
    <property type="match status" value="2"/>
</dbReference>
<feature type="region of interest" description="Disordered" evidence="9">
    <location>
        <begin position="618"/>
        <end position="652"/>
    </location>
</feature>
<dbReference type="GO" id="GO:0090374">
    <property type="term" value="P:oligopeptide export from mitochondrion"/>
    <property type="evidence" value="ECO:0007669"/>
    <property type="project" value="TreeGrafter"/>
</dbReference>
<keyword evidence="4 10" id="KW-0812">Transmembrane</keyword>
<sequence>MEEKRPTSSKTPPYDDISQAEEEKRPDETEIPSGSFKDFVRIFRYADRLSICLYILSITASIGAGITLPLMTVVFGNSVSEINSFSTPGNGAEAFQQKIFVLLYVANVSTSIAAIRTTRDLRRHFLNHTLRKEIWHFDTRAATSVDVLVTTNGSRINIGIADKLAFFLQNLSTFFSAFIVALAVQWKLALITMSVIPAIFVIMGSCVGVDVKIEARVMRSYNRGASVAQEAISTIRTVHAFWAQSKMTEKYDTYLQEAHSAAMKKWLIYGVFIATQPFCVYSGVALAFWQGYRMFDSGQISSVGPAFTVVFATIIAATTVGAIAPQVTTFTNAAAAASELFEVIDKPSQLDPLSEDGIKPSTCNGHIEIKGLDFSYPSRPDAKVLNSLNLSIPAGKTTALVGASGCGKSTLVGLLERWYETKIGCITLDGVNMTAYNTRWLRSQIGLVQQEPVLFMGTVFENVTNGFLESQRALGKEDQMELVRKACEISNAHEFIYELPKGYETEVGEAAGLLSGGQKQRIAIARAVVSNPTILLLDEATSALDPKAEGIVQKALDRASENRTTLTIAHKLATVKNADNIAVMADGEVIEQGTHNELLESVGHYAKLVASQSISTVSDSSDVDDEETERATFDDSTNFKPSPSKLRTRENEVHAAADETGTLGYSLLKCIWIMLSEQESLYGYIFLAMLAALIMSGTYPGQALIFSRFLDIFTLRGAQGQSEANFYAFMFFVIALGNLVSGFAIGVLGVIIGQEITHRYRKEMFTNMLKQDMDFFNMPGNTSGALTSRLSTVPTQLQELIGSNIVLIFVIGLNITASSTLAIAYGWKLGLVMVFGGLPLLLVSGLVRIRLETALEAKTSARFSESASLANEAVNAMKTISSLTLEESILRKYDSVLDGIVQTSISSLFWTLGWYALSQSIDLLVSALGFWYGSKLLAEGEYSTTQFFVIFIGVLFAGQAAAQFFSYSTNITQARSAANYLLWLRSRKPEMQETDENSSNAPPDFGKGGEISISSMTFEYPRTQTLVLKNISLEIAPGTFAAFVGPCGCGKSTIINLLERFYDPSSGSIKFASNAIKNYSPRLYRRNISLVQQEPTLYSGSISENVALGIEGTATEQQIITACRQANALEFIDSLPEGLQTVCGVGGGQFSGGQKQRIAIARALIRNPRVLLLDEATSALDTTSEKLIQVALAEFQNDHQRITIAVAHRLSTIKDADVIFVFGDGRIVESGSHADLVGKRGRYYQMCLAQSLDREV</sequence>
<name>A0A8T9CB27_9HELO</name>
<evidence type="ECO:0000259" key="11">
    <source>
        <dbReference type="PROSITE" id="PS50893"/>
    </source>
</evidence>
<gene>
    <name evidence="13" type="primary">pmd1_0</name>
    <name evidence="13" type="ORF">LSUE1_G003734</name>
</gene>
<dbReference type="InterPro" id="IPR003439">
    <property type="entry name" value="ABC_transporter-like_ATP-bd"/>
</dbReference>
<feature type="transmembrane region" description="Helical" evidence="10">
    <location>
        <begin position="95"/>
        <end position="115"/>
    </location>
</feature>
<dbReference type="CDD" id="cd03249">
    <property type="entry name" value="ABC_MTABC3_MDL1_MDL2"/>
    <property type="match status" value="1"/>
</dbReference>
<keyword evidence="7 10" id="KW-1133">Transmembrane helix</keyword>
<feature type="transmembrane region" description="Helical" evidence="10">
    <location>
        <begin position="945"/>
        <end position="965"/>
    </location>
</feature>
<evidence type="ECO:0000256" key="6">
    <source>
        <dbReference type="ARBA" id="ARBA00022840"/>
    </source>
</evidence>
<dbReference type="InterPro" id="IPR003593">
    <property type="entry name" value="AAA+_ATPase"/>
</dbReference>
<keyword evidence="14" id="KW-1185">Reference proteome</keyword>
<dbReference type="FunFam" id="3.40.50.300:FF:000251">
    <property type="entry name" value="ABC transporter B family member 19"/>
    <property type="match status" value="1"/>
</dbReference>
<evidence type="ECO:0000256" key="10">
    <source>
        <dbReference type="SAM" id="Phobius"/>
    </source>
</evidence>
<feature type="transmembrane region" description="Helical" evidence="10">
    <location>
        <begin position="190"/>
        <end position="211"/>
    </location>
</feature>
<dbReference type="AlphaFoldDB" id="A0A8T9CB27"/>
<dbReference type="EMBL" id="QGMK01000252">
    <property type="protein sequence ID" value="TVY82955.1"/>
    <property type="molecule type" value="Genomic_DNA"/>
</dbReference>
<keyword evidence="6" id="KW-0067">ATP-binding</keyword>
<feature type="transmembrane region" description="Helical" evidence="10">
    <location>
        <begin position="681"/>
        <end position="706"/>
    </location>
</feature>
<dbReference type="GO" id="GO:0005524">
    <property type="term" value="F:ATP binding"/>
    <property type="evidence" value="ECO:0007669"/>
    <property type="project" value="UniProtKB-KW"/>
</dbReference>
<dbReference type="PANTHER" id="PTHR43394">
    <property type="entry name" value="ATP-DEPENDENT PERMEASE MDL1, MITOCHONDRIAL"/>
    <property type="match status" value="1"/>
</dbReference>
<feature type="transmembrane region" description="Helical" evidence="10">
    <location>
        <begin position="164"/>
        <end position="184"/>
    </location>
</feature>
<feature type="transmembrane region" description="Helical" evidence="10">
    <location>
        <begin position="831"/>
        <end position="849"/>
    </location>
</feature>
<dbReference type="PROSITE" id="PS50893">
    <property type="entry name" value="ABC_TRANSPORTER_2"/>
    <property type="match status" value="2"/>
</dbReference>